<dbReference type="EMBL" id="CP014223">
    <property type="protein sequence ID" value="AMJ42138.1"/>
    <property type="molecule type" value="Genomic_DNA"/>
</dbReference>
<dbReference type="Proteomes" id="UP000068026">
    <property type="component" value="Chromosome"/>
</dbReference>
<reference evidence="1 3" key="1">
    <citation type="journal article" date="2016" name="Genome Announc.">
        <title>Complete Genome Sequence of the Amino Acid-Fermenting Clostridium propionicum X2 (DSM 1682).</title>
        <authorList>
            <person name="Poehlein A."/>
            <person name="Schlien K."/>
            <person name="Chowdhury N.P."/>
            <person name="Gottschalk G."/>
            <person name="Buckel W."/>
            <person name="Daniel R."/>
        </authorList>
    </citation>
    <scope>NUCLEOTIDE SEQUENCE [LARGE SCALE GENOMIC DNA]</scope>
    <source>
        <strain evidence="1 3">X2</strain>
    </source>
</reference>
<dbReference type="EMBL" id="FQUA01000003">
    <property type="protein sequence ID" value="SHE52277.1"/>
    <property type="molecule type" value="Genomic_DNA"/>
</dbReference>
<sequence>MNIKETDLYEPIRIFLENQGFQVQAEVKHCDIAAIKEGQTVIIELKKSFNLKLVYQALERQSLTDEVFVAIPRPQKGQRERAWKDMLRLLKRLELGLITVALDSPMQSVDVILEPADSMIRKSRKKQERFMAELENRHVAENVGGMNRKKIMTAYREKAIELCCMIEAFGQISLKALRELGKDDKYASNLRSNAYQWFERVEKGVYELTEAGHEVLTSLDYEKAVDYYRAFYRKEKEQ</sequence>
<evidence type="ECO:0000313" key="4">
    <source>
        <dbReference type="Proteomes" id="UP000184204"/>
    </source>
</evidence>
<reference evidence="4" key="3">
    <citation type="submission" date="2016-11" db="EMBL/GenBank/DDBJ databases">
        <authorList>
            <person name="Jaros S."/>
            <person name="Januszkiewicz K."/>
            <person name="Wedrychowicz H."/>
        </authorList>
    </citation>
    <scope>NUCLEOTIDE SEQUENCE [LARGE SCALE GENOMIC DNA]</scope>
    <source>
        <strain evidence="4">DSM 1682</strain>
    </source>
</reference>
<proteinExistence type="predicted"/>
<dbReference type="Proteomes" id="UP000184204">
    <property type="component" value="Unassembled WGS sequence"/>
</dbReference>
<evidence type="ECO:0000313" key="1">
    <source>
        <dbReference type="EMBL" id="AMJ42138.1"/>
    </source>
</evidence>
<reference evidence="3" key="2">
    <citation type="submission" date="2016-01" db="EMBL/GenBank/DDBJ databases">
        <authorList>
            <person name="Poehlein A."/>
            <person name="Schlien K."/>
            <person name="Gottschalk G."/>
            <person name="Buckel W."/>
            <person name="Daniel R."/>
        </authorList>
    </citation>
    <scope>NUCLEOTIDE SEQUENCE [LARGE SCALE GENOMIC DNA]</scope>
    <source>
        <strain evidence="3">X2</strain>
    </source>
</reference>
<dbReference type="RefSeq" id="WP_066052479.1">
    <property type="nucleotide sequence ID" value="NZ_CP014223.1"/>
</dbReference>
<dbReference type="InterPro" id="IPR018679">
    <property type="entry name" value="DUF2161"/>
</dbReference>
<dbReference type="Pfam" id="PF09929">
    <property type="entry name" value="DUF2161"/>
    <property type="match status" value="1"/>
</dbReference>
<keyword evidence="3" id="KW-1185">Reference proteome</keyword>
<dbReference type="KEGG" id="cpro:CPRO_25900"/>
<evidence type="ECO:0000313" key="3">
    <source>
        <dbReference type="Proteomes" id="UP000068026"/>
    </source>
</evidence>
<evidence type="ECO:0000313" key="2">
    <source>
        <dbReference type="EMBL" id="SHE52277.1"/>
    </source>
</evidence>
<accession>A0A110A7Q3</accession>
<reference evidence="2" key="4">
    <citation type="submission" date="2016-11" db="EMBL/GenBank/DDBJ databases">
        <authorList>
            <person name="Varghese N."/>
            <person name="Submissions S."/>
        </authorList>
    </citation>
    <scope>NUCLEOTIDE SEQUENCE</scope>
    <source>
        <strain evidence="2">DSM 1682</strain>
    </source>
</reference>
<gene>
    <name evidence="1" type="ORF">CPRO_25900</name>
    <name evidence="2" type="ORF">SAMN02745151_00957</name>
</gene>
<organism evidence="2 4">
    <name type="scientific">Anaerotignum propionicum DSM 1682</name>
    <dbReference type="NCBI Taxonomy" id="991789"/>
    <lineage>
        <taxon>Bacteria</taxon>
        <taxon>Bacillati</taxon>
        <taxon>Bacillota</taxon>
        <taxon>Clostridia</taxon>
        <taxon>Lachnospirales</taxon>
        <taxon>Anaerotignaceae</taxon>
        <taxon>Anaerotignum</taxon>
    </lineage>
</organism>
<protein>
    <submittedName>
        <fullName evidence="2">Uncharacterized protein</fullName>
    </submittedName>
</protein>
<name>A0A110A7Q3_ANAPI</name>
<dbReference type="OrthoDB" id="9795163at2"/>
<dbReference type="AlphaFoldDB" id="A0A110A7Q3"/>